<keyword evidence="12" id="KW-1185">Reference proteome</keyword>
<comment type="catalytic activity">
    <reaction evidence="10">
        <text>S-adenosyl-L-methionine + H(+) = S-adenosyl 3-(methylsulfanyl)propylamine + CO2</text>
        <dbReference type="Rhea" id="RHEA:15981"/>
        <dbReference type="ChEBI" id="CHEBI:15378"/>
        <dbReference type="ChEBI" id="CHEBI:16526"/>
        <dbReference type="ChEBI" id="CHEBI:57443"/>
        <dbReference type="ChEBI" id="CHEBI:59789"/>
        <dbReference type="EC" id="4.1.1.50"/>
    </reaction>
</comment>
<name>A0A7W7CB04_9PSEU</name>
<keyword evidence="4 10" id="KW-0745">Spermidine biosynthesis</keyword>
<comment type="pathway">
    <text evidence="10">Amine and polyamine biosynthesis; S-adenosylmethioninamine biosynthesis; S-adenosylmethioninamine from S-adenosyl-L-methionine: step 1/1.</text>
</comment>
<protein>
    <recommendedName>
        <fullName evidence="10">S-adenosylmethionine decarboxylase proenzyme</fullName>
        <shortName evidence="10">AdoMetDC</shortName>
        <shortName evidence="10">SAMDC</shortName>
        <ecNumber evidence="10">4.1.1.50</ecNumber>
    </recommendedName>
    <component>
        <recommendedName>
            <fullName evidence="10">S-adenosylmethionine decarboxylase beta chain</fullName>
        </recommendedName>
    </component>
    <component>
        <recommendedName>
            <fullName evidence="10">S-adenosylmethionine decarboxylase alpha chain</fullName>
        </recommendedName>
    </component>
</protein>
<feature type="chain" id="PRO_5031640887" description="S-adenosylmethionine decarboxylase alpha chain" evidence="10">
    <location>
        <begin position="74"/>
        <end position="135"/>
    </location>
</feature>
<feature type="modified residue" description="Pyruvic acid (Ser); by autocatalysis" evidence="10">
    <location>
        <position position="74"/>
    </location>
</feature>
<dbReference type="InterPro" id="IPR003826">
    <property type="entry name" value="AdoMetDC_fam_prok"/>
</dbReference>
<organism evidence="11 12">
    <name type="scientific">Crossiella cryophila</name>
    <dbReference type="NCBI Taxonomy" id="43355"/>
    <lineage>
        <taxon>Bacteria</taxon>
        <taxon>Bacillati</taxon>
        <taxon>Actinomycetota</taxon>
        <taxon>Actinomycetes</taxon>
        <taxon>Pseudonocardiales</taxon>
        <taxon>Pseudonocardiaceae</taxon>
        <taxon>Crossiella</taxon>
    </lineage>
</organism>
<keyword evidence="5 10" id="KW-0620">Polyamine biosynthesis</keyword>
<proteinExistence type="inferred from homology"/>
<dbReference type="SUPFAM" id="SSF56276">
    <property type="entry name" value="S-adenosylmethionine decarboxylase"/>
    <property type="match status" value="1"/>
</dbReference>
<evidence type="ECO:0000256" key="4">
    <source>
        <dbReference type="ARBA" id="ARBA00023066"/>
    </source>
</evidence>
<dbReference type="InterPro" id="IPR017716">
    <property type="entry name" value="S-AdoMet_deCOase_pro-enz"/>
</dbReference>
<comment type="subunit">
    <text evidence="10">Heterotetramer of two alpha and two beta chains arranged as a dimer of alpha/beta heterodimers.</text>
</comment>
<evidence type="ECO:0000256" key="10">
    <source>
        <dbReference type="HAMAP-Rule" id="MF_00464"/>
    </source>
</evidence>
<keyword evidence="7 10" id="KW-0456">Lyase</keyword>
<evidence type="ECO:0000313" key="12">
    <source>
        <dbReference type="Proteomes" id="UP000533598"/>
    </source>
</evidence>
<dbReference type="Gene3D" id="3.60.90.10">
    <property type="entry name" value="S-adenosylmethionine decarboxylase"/>
    <property type="match status" value="1"/>
</dbReference>
<dbReference type="PANTHER" id="PTHR33866">
    <property type="entry name" value="S-ADENOSYLMETHIONINE DECARBOXYLASE PROENZYME"/>
    <property type="match status" value="1"/>
</dbReference>
<dbReference type="EMBL" id="JACHMH010000001">
    <property type="protein sequence ID" value="MBB4677831.1"/>
    <property type="molecule type" value="Genomic_DNA"/>
</dbReference>
<dbReference type="NCBIfam" id="TIGR03330">
    <property type="entry name" value="SAM_DCase_Bsu"/>
    <property type="match status" value="1"/>
</dbReference>
<dbReference type="PANTHER" id="PTHR33866:SF2">
    <property type="entry name" value="S-ADENOSYLMETHIONINE DECARBOXYLASE PROENZYME"/>
    <property type="match status" value="1"/>
</dbReference>
<feature type="chain" id="PRO_5031640886" description="S-adenosylmethionine decarboxylase beta chain" evidence="10">
    <location>
        <begin position="1"/>
        <end position="73"/>
    </location>
</feature>
<keyword evidence="1 10" id="KW-0949">S-adenosyl-L-methionine</keyword>
<dbReference type="Proteomes" id="UP000533598">
    <property type="component" value="Unassembled WGS sequence"/>
</dbReference>
<evidence type="ECO:0000256" key="2">
    <source>
        <dbReference type="ARBA" id="ARBA00022793"/>
    </source>
</evidence>
<evidence type="ECO:0000256" key="6">
    <source>
        <dbReference type="ARBA" id="ARBA00023145"/>
    </source>
</evidence>
<keyword evidence="3 10" id="KW-0068">Autocatalytic cleavage</keyword>
<dbReference type="HAMAP" id="MF_00464">
    <property type="entry name" value="AdoMetDC_1"/>
    <property type="match status" value="1"/>
</dbReference>
<gene>
    <name evidence="10" type="primary">speH</name>
    <name evidence="11" type="ORF">HNR67_003949</name>
</gene>
<accession>A0A7W7CB04</accession>
<comment type="caution">
    <text evidence="11">The sequence shown here is derived from an EMBL/GenBank/DDBJ whole genome shotgun (WGS) entry which is preliminary data.</text>
</comment>
<dbReference type="AlphaFoldDB" id="A0A7W7CB04"/>
<evidence type="ECO:0000256" key="9">
    <source>
        <dbReference type="ARBA" id="ARBA00023317"/>
    </source>
</evidence>
<dbReference type="UniPathway" id="UPA00331">
    <property type="reaction ID" value="UER00451"/>
</dbReference>
<keyword evidence="9 10" id="KW-0670">Pyruvate</keyword>
<dbReference type="EC" id="4.1.1.50" evidence="10"/>
<feature type="active site" description="Proton acceptor; for processing activity" evidence="10">
    <location>
        <position position="79"/>
    </location>
</feature>
<keyword evidence="2 10" id="KW-0210">Decarboxylase</keyword>
<feature type="site" description="Cleavage (non-hydrolytic); by autolysis" evidence="10">
    <location>
        <begin position="73"/>
        <end position="74"/>
    </location>
</feature>
<evidence type="ECO:0000256" key="1">
    <source>
        <dbReference type="ARBA" id="ARBA00022691"/>
    </source>
</evidence>
<dbReference type="RefSeq" id="WP_185003731.1">
    <property type="nucleotide sequence ID" value="NZ_BAAAUI010000002.1"/>
</dbReference>
<evidence type="ECO:0000256" key="3">
    <source>
        <dbReference type="ARBA" id="ARBA00022813"/>
    </source>
</evidence>
<keyword evidence="8 10" id="KW-0704">Schiff base</keyword>
<feature type="active site" description="Proton donor; for catalytic activity" evidence="10">
    <location>
        <position position="94"/>
    </location>
</feature>
<evidence type="ECO:0000256" key="8">
    <source>
        <dbReference type="ARBA" id="ARBA00023270"/>
    </source>
</evidence>
<comment type="function">
    <text evidence="10">Catalyzes the decarboxylation of S-adenosylmethionine to S-adenosylmethioninamine (dcAdoMet), the propylamine donor required for the synthesis of the polyamines spermine and spermidine from the diamine putrescine.</text>
</comment>
<dbReference type="Pfam" id="PF02675">
    <property type="entry name" value="AdoMet_dc"/>
    <property type="match status" value="1"/>
</dbReference>
<dbReference type="GO" id="GO:0005829">
    <property type="term" value="C:cytosol"/>
    <property type="evidence" value="ECO:0007669"/>
    <property type="project" value="TreeGrafter"/>
</dbReference>
<dbReference type="InterPro" id="IPR016067">
    <property type="entry name" value="S-AdoMet_deCO2ase_core"/>
</dbReference>
<reference evidence="11 12" key="1">
    <citation type="submission" date="2020-08" db="EMBL/GenBank/DDBJ databases">
        <title>Sequencing the genomes of 1000 actinobacteria strains.</title>
        <authorList>
            <person name="Klenk H.-P."/>
        </authorList>
    </citation>
    <scope>NUCLEOTIDE SEQUENCE [LARGE SCALE GENOMIC DNA]</scope>
    <source>
        <strain evidence="11 12">DSM 44230</strain>
    </source>
</reference>
<comment type="similarity">
    <text evidence="10">Belongs to the prokaryotic AdoMetDC family. Type 1 subfamily.</text>
</comment>
<comment type="PTM">
    <text evidence="10">Is synthesized initially as an inactive proenzyme. Formation of the active enzyme involves a self-maturation process in which the active site pyruvoyl group is generated from an internal serine residue via an autocatalytic post-translational modification. Two non-identical subunits are generated from the proenzyme in this reaction, and the pyruvate is formed at the N-terminus of the alpha chain, which is derived from the carboxyl end of the proenzyme. The post-translation cleavage follows an unusual pathway, termed non-hydrolytic serinolysis, in which the side chain hydroxyl group of the serine supplies its oxygen atom to form the C-terminus of the beta chain, while the remainder of the serine residue undergoes an oxidative deamination to produce ammonia and the pyruvoyl group blocking the N-terminus of the alpha chain.</text>
</comment>
<comment type="cofactor">
    <cofactor evidence="10">
        <name>pyruvate</name>
        <dbReference type="ChEBI" id="CHEBI:15361"/>
    </cofactor>
    <text evidence="10">Binds 1 pyruvoyl group covalently per subunit.</text>
</comment>
<keyword evidence="6 10" id="KW-0865">Zymogen</keyword>
<feature type="active site" description="Schiff-base intermediate with substrate; via pyruvic acid" evidence="10">
    <location>
        <position position="74"/>
    </location>
</feature>
<evidence type="ECO:0000256" key="5">
    <source>
        <dbReference type="ARBA" id="ARBA00023115"/>
    </source>
</evidence>
<evidence type="ECO:0000313" key="11">
    <source>
        <dbReference type="EMBL" id="MBB4677831.1"/>
    </source>
</evidence>
<sequence>MSIAPEAVQTVGLFSGQHVLAEIDGIDAALLDDEVFLCQILDDALKRAGATVLQVISKQFDPQGVTVLALLSESHASLHTYPEIGSVFVDVFTCGTKAQPEIAVGLLAEAMGASTVQSRTIRRGLENQNEMKVTP</sequence>
<evidence type="ECO:0000256" key="7">
    <source>
        <dbReference type="ARBA" id="ARBA00023239"/>
    </source>
</evidence>
<dbReference type="GO" id="GO:0008295">
    <property type="term" value="P:spermidine biosynthetic process"/>
    <property type="evidence" value="ECO:0007669"/>
    <property type="project" value="UniProtKB-UniRule"/>
</dbReference>
<dbReference type="GO" id="GO:0004014">
    <property type="term" value="F:adenosylmethionine decarboxylase activity"/>
    <property type="evidence" value="ECO:0007669"/>
    <property type="project" value="UniProtKB-UniRule"/>
</dbReference>